<keyword evidence="2" id="KW-1003">Cell membrane</keyword>
<keyword evidence="5" id="KW-1133">Transmembrane helix</keyword>
<organism evidence="13 14">
    <name type="scientific">Thermoclostridium caenicola</name>
    <dbReference type="NCBI Taxonomy" id="659425"/>
    <lineage>
        <taxon>Bacteria</taxon>
        <taxon>Bacillati</taxon>
        <taxon>Bacillota</taxon>
        <taxon>Clostridia</taxon>
        <taxon>Eubacteriales</taxon>
        <taxon>Oscillospiraceae</taxon>
        <taxon>Thermoclostridium</taxon>
    </lineage>
</organism>
<feature type="compositionally biased region" description="Basic and acidic residues" evidence="10">
    <location>
        <begin position="466"/>
        <end position="489"/>
    </location>
</feature>
<evidence type="ECO:0000256" key="7">
    <source>
        <dbReference type="ARBA" id="ARBA00023224"/>
    </source>
</evidence>
<dbReference type="PANTHER" id="PTHR32089">
    <property type="entry name" value="METHYL-ACCEPTING CHEMOTAXIS PROTEIN MCPB"/>
    <property type="match status" value="1"/>
</dbReference>
<evidence type="ECO:0000313" key="14">
    <source>
        <dbReference type="Proteomes" id="UP000324781"/>
    </source>
</evidence>
<dbReference type="OrthoDB" id="1062at2"/>
<keyword evidence="14" id="KW-1185">Reference proteome</keyword>
<comment type="similarity">
    <text evidence="8">Belongs to the methyl-accepting chemotaxis (MCP) protein family.</text>
</comment>
<dbReference type="InterPro" id="IPR004089">
    <property type="entry name" value="MCPsignal_dom"/>
</dbReference>
<keyword evidence="7 9" id="KW-0807">Transducer</keyword>
<dbReference type="GO" id="GO:0005886">
    <property type="term" value="C:plasma membrane"/>
    <property type="evidence" value="ECO:0007669"/>
    <property type="project" value="UniProtKB-SubCell"/>
</dbReference>
<dbReference type="SUPFAM" id="SSF103190">
    <property type="entry name" value="Sensory domain-like"/>
    <property type="match status" value="1"/>
</dbReference>
<dbReference type="InterPro" id="IPR029151">
    <property type="entry name" value="Sensor-like_sf"/>
</dbReference>
<gene>
    <name evidence="13" type="ORF">SAMN05444373_101719</name>
</gene>
<reference evidence="13 14" key="1">
    <citation type="submission" date="2016-11" db="EMBL/GenBank/DDBJ databases">
        <authorList>
            <person name="Varghese N."/>
            <person name="Submissions S."/>
        </authorList>
    </citation>
    <scope>NUCLEOTIDE SEQUENCE [LARGE SCALE GENOMIC DNA]</scope>
    <source>
        <strain evidence="13 14">DSM 19027</strain>
    </source>
</reference>
<dbReference type="PRINTS" id="PR00260">
    <property type="entry name" value="CHEMTRNSDUCR"/>
</dbReference>
<keyword evidence="3" id="KW-0145">Chemotaxis</keyword>
<dbReference type="PROSITE" id="PS50111">
    <property type="entry name" value="CHEMOTAXIS_TRANSDUC_2"/>
    <property type="match status" value="1"/>
</dbReference>
<evidence type="ECO:0000259" key="11">
    <source>
        <dbReference type="PROSITE" id="PS50111"/>
    </source>
</evidence>
<dbReference type="Gene3D" id="1.10.287.950">
    <property type="entry name" value="Methyl-accepting chemotaxis protein"/>
    <property type="match status" value="1"/>
</dbReference>
<dbReference type="Pfam" id="PF00015">
    <property type="entry name" value="MCPsignal"/>
    <property type="match status" value="1"/>
</dbReference>
<feature type="region of interest" description="Disordered" evidence="10">
    <location>
        <begin position="456"/>
        <end position="489"/>
    </location>
</feature>
<evidence type="ECO:0000256" key="2">
    <source>
        <dbReference type="ARBA" id="ARBA00022475"/>
    </source>
</evidence>
<evidence type="ECO:0000256" key="5">
    <source>
        <dbReference type="ARBA" id="ARBA00022989"/>
    </source>
</evidence>
<feature type="domain" description="HAMP" evidence="12">
    <location>
        <begin position="332"/>
        <end position="387"/>
    </location>
</feature>
<evidence type="ECO:0000256" key="6">
    <source>
        <dbReference type="ARBA" id="ARBA00023136"/>
    </source>
</evidence>
<evidence type="ECO:0000256" key="3">
    <source>
        <dbReference type="ARBA" id="ARBA00022500"/>
    </source>
</evidence>
<dbReference type="CDD" id="cd18773">
    <property type="entry name" value="PDC1_HK_sensor"/>
    <property type="match status" value="1"/>
</dbReference>
<evidence type="ECO:0000256" key="9">
    <source>
        <dbReference type="PROSITE-ProRule" id="PRU00284"/>
    </source>
</evidence>
<evidence type="ECO:0000256" key="10">
    <source>
        <dbReference type="SAM" id="MobiDB-lite"/>
    </source>
</evidence>
<dbReference type="Pfam" id="PF02743">
    <property type="entry name" value="dCache_1"/>
    <property type="match status" value="1"/>
</dbReference>
<dbReference type="Gene3D" id="6.10.340.10">
    <property type="match status" value="1"/>
</dbReference>
<dbReference type="InterPro" id="IPR003660">
    <property type="entry name" value="HAMP_dom"/>
</dbReference>
<dbReference type="InterPro" id="IPR033479">
    <property type="entry name" value="dCache_1"/>
</dbReference>
<name>A0A1M6FH22_9FIRM</name>
<dbReference type="SMART" id="SM00283">
    <property type="entry name" value="MA"/>
    <property type="match status" value="1"/>
</dbReference>
<dbReference type="PANTHER" id="PTHR32089:SF112">
    <property type="entry name" value="LYSOZYME-LIKE PROTEIN-RELATED"/>
    <property type="match status" value="1"/>
</dbReference>
<dbReference type="GO" id="GO:0006935">
    <property type="term" value="P:chemotaxis"/>
    <property type="evidence" value="ECO:0007669"/>
    <property type="project" value="UniProtKB-KW"/>
</dbReference>
<dbReference type="AlphaFoldDB" id="A0A1M6FH22"/>
<sequence>MRSISSRIIVSFSILILFIGMGLGSASYITSARALNSVLDETMPKFATEAALTIEDSIHSHLNVLSLVASLDTISKALSDDDYSNIISALDEESKRAGHLRMILIDRNGKAVTNTGDILDMKDDPLFQAALSGRSVVSDPHRESGGTDIVMTYAVPVMANNAVSGVLMAIRDGLELSEFARRIEFGQTGEAFIINRQGRTIAHADTQLLLGIITNRSADATTGATQVLSSDDVDSMTSATIRELDGNDLGFENFADVQKKMTEGQTGFDTYKYNGITKLTGFAPIPGYGWSIAISVDQDEFMASLGKLKSATLGISGFFLIAGILVAFFMGKNISKPVTDLTNQCLTMSEGNFTPMTNDKYASRRDEIGALARGFKKINDNVAEIIRKVVQEARSVDHANSVTGENMAKLTEEIHVIASITQALSSKMQETSAMAEEMNATTTEIEAAIESIAHKAQEGAESASEVSHRAQELKHNAEESQRSAQDIRRNNSAKLREAIEKSRAVERIHLLSDAILEIATQTNLLALNASIEAAQAGESGRGFAVVAEEIRKLAENSKETATEIQNVTQQVLESVQHLSECSEQVLQFLDNKVAKDYDMLVQTGEQYNRDARMIDDMVTEFSATSEQLYASVQSILKAINDVSQAAVDGASDTMDMANEANLVASRASEVLEQVKTVKESADKLMEAVSVFRV</sequence>
<dbReference type="Gene3D" id="3.30.450.20">
    <property type="entry name" value="PAS domain"/>
    <property type="match status" value="1"/>
</dbReference>
<dbReference type="InterPro" id="IPR004090">
    <property type="entry name" value="Chemotax_Me-accpt_rcpt"/>
</dbReference>
<evidence type="ECO:0000256" key="1">
    <source>
        <dbReference type="ARBA" id="ARBA00004651"/>
    </source>
</evidence>
<keyword evidence="6" id="KW-0472">Membrane</keyword>
<keyword evidence="4" id="KW-0812">Transmembrane</keyword>
<evidence type="ECO:0000256" key="4">
    <source>
        <dbReference type="ARBA" id="ARBA00022692"/>
    </source>
</evidence>
<comment type="subcellular location">
    <subcellularLocation>
        <location evidence="1">Cell membrane</location>
        <topology evidence="1">Multi-pass membrane protein</topology>
    </subcellularLocation>
</comment>
<feature type="domain" description="Methyl-accepting transducer" evidence="11">
    <location>
        <begin position="406"/>
        <end position="643"/>
    </location>
</feature>
<dbReference type="Pfam" id="PF00672">
    <property type="entry name" value="HAMP"/>
    <property type="match status" value="1"/>
</dbReference>
<dbReference type="EMBL" id="FQZP01000017">
    <property type="protein sequence ID" value="SHI97021.1"/>
    <property type="molecule type" value="Genomic_DNA"/>
</dbReference>
<protein>
    <submittedName>
        <fullName evidence="13">Methyl-accepting chemotaxis sensory transducer with Cache sensor</fullName>
    </submittedName>
</protein>
<dbReference type="SUPFAM" id="SSF58104">
    <property type="entry name" value="Methyl-accepting chemotaxis protein (MCP) signaling domain"/>
    <property type="match status" value="1"/>
</dbReference>
<dbReference type="GO" id="GO:0007165">
    <property type="term" value="P:signal transduction"/>
    <property type="evidence" value="ECO:0007669"/>
    <property type="project" value="UniProtKB-KW"/>
</dbReference>
<dbReference type="Proteomes" id="UP000324781">
    <property type="component" value="Unassembled WGS sequence"/>
</dbReference>
<dbReference type="PROSITE" id="PS50885">
    <property type="entry name" value="HAMP"/>
    <property type="match status" value="1"/>
</dbReference>
<evidence type="ECO:0000313" key="13">
    <source>
        <dbReference type="EMBL" id="SHI97021.1"/>
    </source>
</evidence>
<evidence type="ECO:0000259" key="12">
    <source>
        <dbReference type="PROSITE" id="PS50885"/>
    </source>
</evidence>
<proteinExistence type="inferred from homology"/>
<dbReference type="RefSeq" id="WP_149678500.1">
    <property type="nucleotide sequence ID" value="NZ_FQZP01000017.1"/>
</dbReference>
<accession>A0A1M6FH22</accession>
<dbReference type="GO" id="GO:0004888">
    <property type="term" value="F:transmembrane signaling receptor activity"/>
    <property type="evidence" value="ECO:0007669"/>
    <property type="project" value="InterPro"/>
</dbReference>
<dbReference type="CDD" id="cd12912">
    <property type="entry name" value="PDC2_MCP_like"/>
    <property type="match status" value="1"/>
</dbReference>
<evidence type="ECO:0000256" key="8">
    <source>
        <dbReference type="ARBA" id="ARBA00029447"/>
    </source>
</evidence>